<dbReference type="PANTHER" id="PTHR32071">
    <property type="entry name" value="TRANSCRIPTIONAL REGULATORY PROTEIN"/>
    <property type="match status" value="1"/>
</dbReference>
<dbReference type="InterPro" id="IPR058031">
    <property type="entry name" value="AAA_lid_NorR"/>
</dbReference>
<reference evidence="8 9" key="1">
    <citation type="submission" date="2019-08" db="EMBL/GenBank/DDBJ databases">
        <title>Deep-cultivation of Planctomycetes and their phenomic and genomic characterization uncovers novel biology.</title>
        <authorList>
            <person name="Wiegand S."/>
            <person name="Jogler M."/>
            <person name="Boedeker C."/>
            <person name="Pinto D."/>
            <person name="Vollmers J."/>
            <person name="Rivas-Marin E."/>
            <person name="Kohn T."/>
            <person name="Peeters S.H."/>
            <person name="Heuer A."/>
            <person name="Rast P."/>
            <person name="Oberbeckmann S."/>
            <person name="Bunk B."/>
            <person name="Jeske O."/>
            <person name="Meyerdierks A."/>
            <person name="Storesund J.E."/>
            <person name="Kallscheuer N."/>
            <person name="Luecker S."/>
            <person name="Lage O.M."/>
            <person name="Pohl T."/>
            <person name="Merkel B.J."/>
            <person name="Hornburger P."/>
            <person name="Mueller R.-W."/>
            <person name="Bruemmer F."/>
            <person name="Labrenz M."/>
            <person name="Spormann A.M."/>
            <person name="Op den Camp H."/>
            <person name="Overmann J."/>
            <person name="Amann R."/>
            <person name="Jetten M.S.M."/>
            <person name="Mascher T."/>
            <person name="Medema M.H."/>
            <person name="Devos D.P."/>
            <person name="Kaster A.-K."/>
            <person name="Ovreas L."/>
            <person name="Rohde M."/>
            <person name="Galperin M.Y."/>
            <person name="Jogler C."/>
        </authorList>
    </citation>
    <scope>NUCLEOTIDE SEQUENCE [LARGE SCALE GENOMIC DNA]</scope>
    <source>
        <strain evidence="8 9">UC8</strain>
    </source>
</reference>
<keyword evidence="8" id="KW-0456">Lyase</keyword>
<feature type="region of interest" description="Disordered" evidence="6">
    <location>
        <begin position="465"/>
        <end position="486"/>
    </location>
</feature>
<dbReference type="OrthoDB" id="9807827at2"/>
<dbReference type="InterPro" id="IPR027417">
    <property type="entry name" value="P-loop_NTPase"/>
</dbReference>
<protein>
    <submittedName>
        <fullName evidence="8">Formate hydrogenlyase transcriptional activator</fullName>
    </submittedName>
</protein>
<dbReference type="Gene3D" id="1.10.10.60">
    <property type="entry name" value="Homeodomain-like"/>
    <property type="match status" value="1"/>
</dbReference>
<gene>
    <name evidence="8" type="primary">fhlA_1</name>
    <name evidence="8" type="ORF">UC8_29070</name>
</gene>
<evidence type="ECO:0000256" key="6">
    <source>
        <dbReference type="SAM" id="MobiDB-lite"/>
    </source>
</evidence>
<evidence type="ECO:0000313" key="9">
    <source>
        <dbReference type="Proteomes" id="UP000325286"/>
    </source>
</evidence>
<evidence type="ECO:0000313" key="8">
    <source>
        <dbReference type="EMBL" id="QEG40889.1"/>
    </source>
</evidence>
<dbReference type="PROSITE" id="PS00675">
    <property type="entry name" value="SIGMA54_INTERACT_1"/>
    <property type="match status" value="1"/>
</dbReference>
<dbReference type="InterPro" id="IPR025943">
    <property type="entry name" value="Sigma_54_int_dom_ATP-bd_2"/>
</dbReference>
<dbReference type="Gene3D" id="3.40.50.300">
    <property type="entry name" value="P-loop containing nucleotide triphosphate hydrolases"/>
    <property type="match status" value="1"/>
</dbReference>
<dbReference type="Proteomes" id="UP000325286">
    <property type="component" value="Chromosome"/>
</dbReference>
<feature type="domain" description="Sigma-54 factor interaction" evidence="7">
    <location>
        <begin position="221"/>
        <end position="450"/>
    </location>
</feature>
<dbReference type="GO" id="GO:0005524">
    <property type="term" value="F:ATP binding"/>
    <property type="evidence" value="ECO:0007669"/>
    <property type="project" value="UniProtKB-KW"/>
</dbReference>
<dbReference type="PROSITE" id="PS00676">
    <property type="entry name" value="SIGMA54_INTERACT_2"/>
    <property type="match status" value="1"/>
</dbReference>
<keyword evidence="1" id="KW-0547">Nucleotide-binding</keyword>
<dbReference type="InterPro" id="IPR025662">
    <property type="entry name" value="Sigma_54_int_dom_ATP-bd_1"/>
</dbReference>
<dbReference type="PANTHER" id="PTHR32071:SF57">
    <property type="entry name" value="C4-DICARBOXYLATE TRANSPORT TRANSCRIPTIONAL REGULATORY PROTEIN DCTD"/>
    <property type="match status" value="1"/>
</dbReference>
<accession>A0A5B9QSJ6</accession>
<evidence type="ECO:0000256" key="3">
    <source>
        <dbReference type="ARBA" id="ARBA00023015"/>
    </source>
</evidence>
<dbReference type="PROSITE" id="PS00688">
    <property type="entry name" value="SIGMA54_INTERACT_3"/>
    <property type="match status" value="1"/>
</dbReference>
<dbReference type="InterPro" id="IPR003018">
    <property type="entry name" value="GAF"/>
</dbReference>
<dbReference type="RefSeq" id="WP_068140297.1">
    <property type="nucleotide sequence ID" value="NZ_CP042914.1"/>
</dbReference>
<keyword evidence="5" id="KW-0804">Transcription</keyword>
<keyword evidence="9" id="KW-1185">Reference proteome</keyword>
<dbReference type="AlphaFoldDB" id="A0A5B9QSJ6"/>
<proteinExistence type="predicted"/>
<dbReference type="CDD" id="cd00009">
    <property type="entry name" value="AAA"/>
    <property type="match status" value="1"/>
</dbReference>
<dbReference type="InterPro" id="IPR025944">
    <property type="entry name" value="Sigma_54_int_dom_CS"/>
</dbReference>
<keyword evidence="4" id="KW-0238">DNA-binding</keyword>
<evidence type="ECO:0000256" key="1">
    <source>
        <dbReference type="ARBA" id="ARBA00022741"/>
    </source>
</evidence>
<evidence type="ECO:0000256" key="5">
    <source>
        <dbReference type="ARBA" id="ARBA00023163"/>
    </source>
</evidence>
<dbReference type="Gene3D" id="3.30.450.40">
    <property type="match status" value="1"/>
</dbReference>
<keyword evidence="3" id="KW-0805">Transcription regulation</keyword>
<evidence type="ECO:0000256" key="2">
    <source>
        <dbReference type="ARBA" id="ARBA00022840"/>
    </source>
</evidence>
<dbReference type="PROSITE" id="PS50045">
    <property type="entry name" value="SIGMA54_INTERACT_4"/>
    <property type="match status" value="1"/>
</dbReference>
<dbReference type="Pfam" id="PF25601">
    <property type="entry name" value="AAA_lid_14"/>
    <property type="match status" value="1"/>
</dbReference>
<sequence length="539" mass="60872">MHIEKQAVFGDPKAILLAISGQHHLPELLPLAVRLLAPDPRVALARIWLRRPPLESDCGRCRMAAECHHRDNCLYLVASYGHALHGQDPHWEGTNGAFRRMPLGVRKIGHIASSGETVQIDDVSTDLRWIVRPEWVRDEQIRSFFGLPLRYHNETLGVLALFSREAMEDSCREWLRMIADHLAAAIANARSLDEIERLKARLQQENEYLREEVAVASFGELVGNSPALQMISQQIDLVAPTDSSVLILGESGTGKELIARELHRRSNRSDRPLIKVNCAAVPRELYESEFFGHSKGSFTGAVRDRAGRFELADGGTLFLDEIGEIPLDLQAKLLRVLQEGELERIGEEQTRRLDVRVIAATNRNLREEAAEGRFRQDLFYRLSVFPIELAPLRERVQDIPLLAEHFLTRFARQLGRKPLKLTLANVQRLQRYAWPGNVRELQHVLERAVIISTDGKLRFNLPEERPSDRLRSAQPSNAARTDQVLSDQEVRSFEKENIRRALSASGGKVYGSGGAAERLGLKPTTLLSRMRAFGIQARP</sequence>
<organism evidence="8 9">
    <name type="scientific">Roseimaritima ulvae</name>
    <dbReference type="NCBI Taxonomy" id="980254"/>
    <lineage>
        <taxon>Bacteria</taxon>
        <taxon>Pseudomonadati</taxon>
        <taxon>Planctomycetota</taxon>
        <taxon>Planctomycetia</taxon>
        <taxon>Pirellulales</taxon>
        <taxon>Pirellulaceae</taxon>
        <taxon>Roseimaritima</taxon>
    </lineage>
</organism>
<dbReference type="SUPFAM" id="SSF55781">
    <property type="entry name" value="GAF domain-like"/>
    <property type="match status" value="1"/>
</dbReference>
<dbReference type="EMBL" id="CP042914">
    <property type="protein sequence ID" value="QEG40889.1"/>
    <property type="molecule type" value="Genomic_DNA"/>
</dbReference>
<dbReference type="SMART" id="SM00382">
    <property type="entry name" value="AAA"/>
    <property type="match status" value="1"/>
</dbReference>
<dbReference type="SMART" id="SM00065">
    <property type="entry name" value="GAF"/>
    <property type="match status" value="1"/>
</dbReference>
<dbReference type="FunFam" id="3.40.50.300:FF:000006">
    <property type="entry name" value="DNA-binding transcriptional regulator NtrC"/>
    <property type="match status" value="1"/>
</dbReference>
<evidence type="ECO:0000259" key="7">
    <source>
        <dbReference type="PROSITE" id="PS50045"/>
    </source>
</evidence>
<dbReference type="InterPro" id="IPR003593">
    <property type="entry name" value="AAA+_ATPase"/>
</dbReference>
<name>A0A5B9QSJ6_9BACT</name>
<dbReference type="Pfam" id="PF00158">
    <property type="entry name" value="Sigma54_activat"/>
    <property type="match status" value="1"/>
</dbReference>
<dbReference type="KEGG" id="rul:UC8_29070"/>
<dbReference type="GO" id="GO:0003677">
    <property type="term" value="F:DNA binding"/>
    <property type="evidence" value="ECO:0007669"/>
    <property type="project" value="UniProtKB-KW"/>
</dbReference>
<dbReference type="SUPFAM" id="SSF52540">
    <property type="entry name" value="P-loop containing nucleoside triphosphate hydrolases"/>
    <property type="match status" value="1"/>
</dbReference>
<feature type="compositionally biased region" description="Polar residues" evidence="6">
    <location>
        <begin position="473"/>
        <end position="486"/>
    </location>
</feature>
<dbReference type="Pfam" id="PF01590">
    <property type="entry name" value="GAF"/>
    <property type="match status" value="1"/>
</dbReference>
<keyword evidence="2" id="KW-0067">ATP-binding</keyword>
<dbReference type="Gene3D" id="1.10.8.60">
    <property type="match status" value="1"/>
</dbReference>
<dbReference type="InterPro" id="IPR029016">
    <property type="entry name" value="GAF-like_dom_sf"/>
</dbReference>
<dbReference type="GO" id="GO:0006355">
    <property type="term" value="P:regulation of DNA-templated transcription"/>
    <property type="evidence" value="ECO:0007669"/>
    <property type="project" value="InterPro"/>
</dbReference>
<dbReference type="GO" id="GO:0016829">
    <property type="term" value="F:lyase activity"/>
    <property type="evidence" value="ECO:0007669"/>
    <property type="project" value="UniProtKB-KW"/>
</dbReference>
<evidence type="ECO:0000256" key="4">
    <source>
        <dbReference type="ARBA" id="ARBA00023125"/>
    </source>
</evidence>
<dbReference type="InterPro" id="IPR002078">
    <property type="entry name" value="Sigma_54_int"/>
</dbReference>